<feature type="transmembrane region" description="Helical" evidence="2">
    <location>
        <begin position="115"/>
        <end position="136"/>
    </location>
</feature>
<dbReference type="Pfam" id="PF20152">
    <property type="entry name" value="DUF6534"/>
    <property type="match status" value="1"/>
</dbReference>
<protein>
    <recommendedName>
        <fullName evidence="3">DUF6534 domain-containing protein</fullName>
    </recommendedName>
</protein>
<keyword evidence="2" id="KW-0812">Transmembrane</keyword>
<dbReference type="PANTHER" id="PTHR40465">
    <property type="entry name" value="CHROMOSOME 1, WHOLE GENOME SHOTGUN SEQUENCE"/>
    <property type="match status" value="1"/>
</dbReference>
<dbReference type="InterPro" id="IPR045339">
    <property type="entry name" value="DUF6534"/>
</dbReference>
<evidence type="ECO:0000256" key="1">
    <source>
        <dbReference type="SAM" id="MobiDB-lite"/>
    </source>
</evidence>
<name>A0A8H7CGL8_9AGAR</name>
<feature type="domain" description="DUF6534" evidence="3">
    <location>
        <begin position="237"/>
        <end position="305"/>
    </location>
</feature>
<dbReference type="PANTHER" id="PTHR40465:SF1">
    <property type="entry name" value="DUF6534 DOMAIN-CONTAINING PROTEIN"/>
    <property type="match status" value="1"/>
</dbReference>
<accession>A0A8H7CGL8</accession>
<feature type="region of interest" description="Disordered" evidence="1">
    <location>
        <begin position="309"/>
        <end position="350"/>
    </location>
</feature>
<evidence type="ECO:0000256" key="2">
    <source>
        <dbReference type="SAM" id="Phobius"/>
    </source>
</evidence>
<dbReference type="EMBL" id="JACAZH010000042">
    <property type="protein sequence ID" value="KAF7335217.1"/>
    <property type="molecule type" value="Genomic_DNA"/>
</dbReference>
<gene>
    <name evidence="4" type="ORF">MSAN_02355000</name>
</gene>
<keyword evidence="2" id="KW-1133">Transmembrane helix</keyword>
<feature type="compositionally biased region" description="Basic residues" evidence="1">
    <location>
        <begin position="315"/>
        <end position="326"/>
    </location>
</feature>
<feature type="transmembrane region" description="Helical" evidence="2">
    <location>
        <begin position="74"/>
        <end position="95"/>
    </location>
</feature>
<dbReference type="AlphaFoldDB" id="A0A8H7CGL8"/>
<feature type="transmembrane region" description="Helical" evidence="2">
    <location>
        <begin position="260"/>
        <end position="285"/>
    </location>
</feature>
<dbReference type="Proteomes" id="UP000623467">
    <property type="component" value="Unassembled WGS sequence"/>
</dbReference>
<evidence type="ECO:0000313" key="5">
    <source>
        <dbReference type="Proteomes" id="UP000623467"/>
    </source>
</evidence>
<proteinExistence type="predicted"/>
<keyword evidence="5" id="KW-1185">Reference proteome</keyword>
<evidence type="ECO:0000259" key="3">
    <source>
        <dbReference type="Pfam" id="PF20152"/>
    </source>
</evidence>
<keyword evidence="2" id="KW-0472">Membrane</keyword>
<evidence type="ECO:0000313" key="4">
    <source>
        <dbReference type="EMBL" id="KAF7335217.1"/>
    </source>
</evidence>
<dbReference type="OrthoDB" id="3265526at2759"/>
<sequence>MRLATALDAGTGPVGGPYTTCPLRAAVTARSFIFVPAGIERGDEDEDTYDGTLVSTPIQLFFAWRIWTITRVRWVPVVVGVLAVVAFAGGLWTAIKVGIIKQFMHKPELHAPALVWFLASGAADVIITVVLVFTLVRRFADLYLGQTLVFGGVLCVWGEGSGRASLCGVEGWRVDCVLSLRAVACSRFGSSRCAASYPSMRRFVSHPAFPHTPLQRCGRFVLVSLRDTDLSRWQTNRKTGFAATDSVIDKIIRTTIQTGLVTSIFAILDVIFFMVFPHLAINFIWDLPLSKLYSNALLSTLNAREELSSISTRSRDRHSHSRRSSRSHAGERHTSRAGLGLGEARVPGWGPDTHTATALVFEDMGALSLGVGGRDEVRDGDGV</sequence>
<comment type="caution">
    <text evidence="4">The sequence shown here is derived from an EMBL/GenBank/DDBJ whole genome shotgun (WGS) entry which is preliminary data.</text>
</comment>
<organism evidence="4 5">
    <name type="scientific">Mycena sanguinolenta</name>
    <dbReference type="NCBI Taxonomy" id="230812"/>
    <lineage>
        <taxon>Eukaryota</taxon>
        <taxon>Fungi</taxon>
        <taxon>Dikarya</taxon>
        <taxon>Basidiomycota</taxon>
        <taxon>Agaricomycotina</taxon>
        <taxon>Agaricomycetes</taxon>
        <taxon>Agaricomycetidae</taxon>
        <taxon>Agaricales</taxon>
        <taxon>Marasmiineae</taxon>
        <taxon>Mycenaceae</taxon>
        <taxon>Mycena</taxon>
    </lineage>
</organism>
<reference evidence="4" key="1">
    <citation type="submission" date="2020-05" db="EMBL/GenBank/DDBJ databases">
        <title>Mycena genomes resolve the evolution of fungal bioluminescence.</title>
        <authorList>
            <person name="Tsai I.J."/>
        </authorList>
    </citation>
    <scope>NUCLEOTIDE SEQUENCE</scope>
    <source>
        <strain evidence="4">160909Yilan</strain>
    </source>
</reference>